<comment type="caution">
    <text evidence="1">The sequence shown here is derived from an EMBL/GenBank/DDBJ whole genome shotgun (WGS) entry which is preliminary data.</text>
</comment>
<dbReference type="STRING" id="1658172.A0A1B7P1J1"/>
<sequence>MGPKVNTDISTRAVIVALKSFGGKSTKEISEFTNLPAQTINRIYKSAQERGFNPNLPNLVICDDWLKDAPRSGRPRKQPMVQEDGLAKAHCDQYERDKEKSCAQEAGELSQTDFNDVLNASSGLWRIGKMLYDPMKRPLFFVVEAIESGEPRLKSLIEAGSGNDERAHLSLFFENFFYLEKESPGWFDTWELTKTHSAVTVS</sequence>
<dbReference type="Proteomes" id="UP000091918">
    <property type="component" value="Unassembled WGS sequence"/>
</dbReference>
<organism evidence="1 2">
    <name type="scientific">Emergomyces africanus</name>
    <dbReference type="NCBI Taxonomy" id="1955775"/>
    <lineage>
        <taxon>Eukaryota</taxon>
        <taxon>Fungi</taxon>
        <taxon>Dikarya</taxon>
        <taxon>Ascomycota</taxon>
        <taxon>Pezizomycotina</taxon>
        <taxon>Eurotiomycetes</taxon>
        <taxon>Eurotiomycetidae</taxon>
        <taxon>Onygenales</taxon>
        <taxon>Ajellomycetaceae</taxon>
        <taxon>Emergomyces</taxon>
    </lineage>
</organism>
<dbReference type="OrthoDB" id="5415741at2759"/>
<name>A0A1B7P1J1_9EURO</name>
<gene>
    <name evidence="1" type="ORF">ACJ72_02741</name>
</gene>
<keyword evidence="2" id="KW-1185">Reference proteome</keyword>
<dbReference type="EMBL" id="LGUA01000240">
    <property type="protein sequence ID" value="OAX82899.1"/>
    <property type="molecule type" value="Genomic_DNA"/>
</dbReference>
<reference evidence="1 2" key="1">
    <citation type="submission" date="2015-07" db="EMBL/GenBank/DDBJ databases">
        <title>Emmonsia species relationships and genome sequence.</title>
        <authorList>
            <person name="Cuomo C.A."/>
            <person name="Schwartz I.S."/>
            <person name="Kenyon C."/>
            <person name="de Hoog G.S."/>
            <person name="Govender N.P."/>
            <person name="Botha A."/>
            <person name="Moreno L."/>
            <person name="de Vries M."/>
            <person name="Munoz J.F."/>
            <person name="Stielow J.B."/>
        </authorList>
    </citation>
    <scope>NUCLEOTIDE SEQUENCE [LARGE SCALE GENOMIC DNA]</scope>
    <source>
        <strain evidence="1 2">CBS 136260</strain>
    </source>
</reference>
<evidence type="ECO:0000313" key="2">
    <source>
        <dbReference type="Proteomes" id="UP000091918"/>
    </source>
</evidence>
<protein>
    <submittedName>
        <fullName evidence="1">Uncharacterized protein</fullName>
    </submittedName>
</protein>
<evidence type="ECO:0000313" key="1">
    <source>
        <dbReference type="EMBL" id="OAX82899.1"/>
    </source>
</evidence>
<proteinExistence type="predicted"/>
<dbReference type="AlphaFoldDB" id="A0A1B7P1J1"/>
<accession>A0A1B7P1J1</accession>